<dbReference type="InterPro" id="IPR014015">
    <property type="entry name" value="Helicase_SF3_DNA-vir"/>
</dbReference>
<gene>
    <name evidence="5" type="ORF">S01H1_15659</name>
</gene>
<dbReference type="InterPro" id="IPR027417">
    <property type="entry name" value="P-loop_NTPase"/>
</dbReference>
<dbReference type="Pfam" id="PF08706">
    <property type="entry name" value="D5_N"/>
    <property type="match status" value="1"/>
</dbReference>
<evidence type="ECO:0000259" key="4">
    <source>
        <dbReference type="PROSITE" id="PS51206"/>
    </source>
</evidence>
<dbReference type="PROSITE" id="PS51206">
    <property type="entry name" value="SF3_HELICASE_1"/>
    <property type="match status" value="1"/>
</dbReference>
<keyword evidence="1" id="KW-0547">Nucleotide-binding</keyword>
<dbReference type="NCBIfam" id="TIGR01613">
    <property type="entry name" value="primase_Cterm"/>
    <property type="match status" value="1"/>
</dbReference>
<feature type="non-terminal residue" evidence="5">
    <location>
        <position position="1"/>
    </location>
</feature>
<keyword evidence="2" id="KW-0378">Hydrolase</keyword>
<dbReference type="PANTHER" id="PTHR35372">
    <property type="entry name" value="ATP BINDING PROTEIN-RELATED"/>
    <property type="match status" value="1"/>
</dbReference>
<dbReference type="GO" id="GO:0005524">
    <property type="term" value="F:ATP binding"/>
    <property type="evidence" value="ECO:0007669"/>
    <property type="project" value="UniProtKB-KW"/>
</dbReference>
<name>X0S233_9ZZZZ</name>
<evidence type="ECO:0000256" key="3">
    <source>
        <dbReference type="ARBA" id="ARBA00022840"/>
    </source>
</evidence>
<dbReference type="InterPro" id="IPR006500">
    <property type="entry name" value="Helicase_put_C_phage/plasmid"/>
</dbReference>
<reference evidence="5" key="1">
    <citation type="journal article" date="2014" name="Front. Microbiol.">
        <title>High frequency of phylogenetically diverse reductive dehalogenase-homologous genes in deep subseafloor sedimentary metagenomes.</title>
        <authorList>
            <person name="Kawai M."/>
            <person name="Futagami T."/>
            <person name="Toyoda A."/>
            <person name="Takaki Y."/>
            <person name="Nishi S."/>
            <person name="Hori S."/>
            <person name="Arai W."/>
            <person name="Tsubouchi T."/>
            <person name="Morono Y."/>
            <person name="Uchiyama I."/>
            <person name="Ito T."/>
            <person name="Fujiyama A."/>
            <person name="Inagaki F."/>
            <person name="Takami H."/>
        </authorList>
    </citation>
    <scope>NUCLEOTIDE SEQUENCE</scope>
    <source>
        <strain evidence="5">Expedition CK06-06</strain>
    </source>
</reference>
<dbReference type="GO" id="GO:0016787">
    <property type="term" value="F:hydrolase activity"/>
    <property type="evidence" value="ECO:0007669"/>
    <property type="project" value="UniProtKB-KW"/>
</dbReference>
<dbReference type="PANTHER" id="PTHR35372:SF2">
    <property type="entry name" value="SF3 HELICASE DOMAIN-CONTAINING PROTEIN"/>
    <property type="match status" value="1"/>
</dbReference>
<dbReference type="EMBL" id="BARS01008184">
    <property type="protein sequence ID" value="GAF75138.1"/>
    <property type="molecule type" value="Genomic_DNA"/>
</dbReference>
<sequence length="376" mass="42506">LYRWAIHADSWMHWSGKAWKQAPEEYVVKEASDLLRGEYLAQLAKTVDKDEINRLARAIRESCTRNKVLAALAFLRGWPKVLTRAEEWDSEPWVLNCTNGTLDLRGDELLPHLSEDLITKLVPVDYRPEATCPTWDYVQSHIAANDEALVAFKRRAFGYGITGDTSEQCLFIHYGTGANGKSTELTAIQDTLGGDYAQHMPTETVLTKRQASIPNDVARLKGARFVTAIEAEAGRRLAEALVKQLTGGDRVTARLLYSEYFEFTPTHKLYLAVNHKPVIRGTDHAIWRRIRLIPYDVTIPDEDQDKHLSDRLAAEREGILAWLVRGCLEWQRDGLGMPDAVRKATASYRSEMDVLGEFIADCCVIGTRYETTAKKL</sequence>
<evidence type="ECO:0000256" key="2">
    <source>
        <dbReference type="ARBA" id="ARBA00022801"/>
    </source>
</evidence>
<feature type="domain" description="SF3 helicase" evidence="4">
    <location>
        <begin position="148"/>
        <end position="308"/>
    </location>
</feature>
<proteinExistence type="predicted"/>
<accession>X0S233</accession>
<comment type="caution">
    <text evidence="5">The sequence shown here is derived from an EMBL/GenBank/DDBJ whole genome shotgun (WGS) entry which is preliminary data.</text>
</comment>
<dbReference type="AlphaFoldDB" id="X0S233"/>
<evidence type="ECO:0000313" key="5">
    <source>
        <dbReference type="EMBL" id="GAF75138.1"/>
    </source>
</evidence>
<feature type="non-terminal residue" evidence="5">
    <location>
        <position position="376"/>
    </location>
</feature>
<evidence type="ECO:0000256" key="1">
    <source>
        <dbReference type="ARBA" id="ARBA00022741"/>
    </source>
</evidence>
<dbReference type="SMART" id="SM00885">
    <property type="entry name" value="D5_N"/>
    <property type="match status" value="1"/>
</dbReference>
<dbReference type="InterPro" id="IPR014818">
    <property type="entry name" value="Phage/plasmid_primase_P4_C"/>
</dbReference>
<organism evidence="5">
    <name type="scientific">marine sediment metagenome</name>
    <dbReference type="NCBI Taxonomy" id="412755"/>
    <lineage>
        <taxon>unclassified sequences</taxon>
        <taxon>metagenomes</taxon>
        <taxon>ecological metagenomes</taxon>
    </lineage>
</organism>
<protein>
    <recommendedName>
        <fullName evidence="4">SF3 helicase domain-containing protein</fullName>
    </recommendedName>
</protein>
<dbReference type="InterPro" id="IPR051620">
    <property type="entry name" value="ORF904-like_C"/>
</dbReference>
<keyword evidence="3" id="KW-0067">ATP-binding</keyword>
<dbReference type="Gene3D" id="3.40.50.300">
    <property type="entry name" value="P-loop containing nucleotide triphosphate hydrolases"/>
    <property type="match status" value="1"/>
</dbReference>